<sequence length="23" mass="2651">MKKRSIAGWGKMGQLFVLFSRPI</sequence>
<accession>H2XTA2</accession>
<protein>
    <submittedName>
        <fullName evidence="1">Uncharacterized protein</fullName>
    </submittedName>
</protein>
<dbReference type="Ensembl" id="ENSCINT00000031920.1">
    <property type="protein sequence ID" value="ENSCINP00000032886.1"/>
    <property type="gene ID" value="ENSCING00000018676.1"/>
</dbReference>
<evidence type="ECO:0000313" key="2">
    <source>
        <dbReference type="Proteomes" id="UP000008144"/>
    </source>
</evidence>
<dbReference type="InParanoid" id="H2XTA2"/>
<dbReference type="HOGENOM" id="CLU_3423239_0_0_1"/>
<name>H2XTA2_CIOIN</name>
<reference evidence="2" key="1">
    <citation type="journal article" date="2002" name="Science">
        <title>The draft genome of Ciona intestinalis: insights into chordate and vertebrate origins.</title>
        <authorList>
            <person name="Dehal P."/>
            <person name="Satou Y."/>
            <person name="Campbell R.K."/>
            <person name="Chapman J."/>
            <person name="Degnan B."/>
            <person name="De Tomaso A."/>
            <person name="Davidson B."/>
            <person name="Di Gregorio A."/>
            <person name="Gelpke M."/>
            <person name="Goodstein D.M."/>
            <person name="Harafuji N."/>
            <person name="Hastings K.E."/>
            <person name="Ho I."/>
            <person name="Hotta K."/>
            <person name="Huang W."/>
            <person name="Kawashima T."/>
            <person name="Lemaire P."/>
            <person name="Martinez D."/>
            <person name="Meinertzhagen I.A."/>
            <person name="Necula S."/>
            <person name="Nonaka M."/>
            <person name="Putnam N."/>
            <person name="Rash S."/>
            <person name="Saiga H."/>
            <person name="Satake M."/>
            <person name="Terry A."/>
            <person name="Yamada L."/>
            <person name="Wang H.G."/>
            <person name="Awazu S."/>
            <person name="Azumi K."/>
            <person name="Boore J."/>
            <person name="Branno M."/>
            <person name="Chin-Bow S."/>
            <person name="DeSantis R."/>
            <person name="Doyle S."/>
            <person name="Francino P."/>
            <person name="Keys D.N."/>
            <person name="Haga S."/>
            <person name="Hayashi H."/>
            <person name="Hino K."/>
            <person name="Imai K.S."/>
            <person name="Inaba K."/>
            <person name="Kano S."/>
            <person name="Kobayashi K."/>
            <person name="Kobayashi M."/>
            <person name="Lee B.I."/>
            <person name="Makabe K.W."/>
            <person name="Manohar C."/>
            <person name="Matassi G."/>
            <person name="Medina M."/>
            <person name="Mochizuki Y."/>
            <person name="Mount S."/>
            <person name="Morishita T."/>
            <person name="Miura S."/>
            <person name="Nakayama A."/>
            <person name="Nishizaka S."/>
            <person name="Nomoto H."/>
            <person name="Ohta F."/>
            <person name="Oishi K."/>
            <person name="Rigoutsos I."/>
            <person name="Sano M."/>
            <person name="Sasaki A."/>
            <person name="Sasakura Y."/>
            <person name="Shoguchi E."/>
            <person name="Shin-i T."/>
            <person name="Spagnuolo A."/>
            <person name="Stainier D."/>
            <person name="Suzuki M.M."/>
            <person name="Tassy O."/>
            <person name="Takatori N."/>
            <person name="Tokuoka M."/>
            <person name="Yagi K."/>
            <person name="Yoshizaki F."/>
            <person name="Wada S."/>
            <person name="Zhang C."/>
            <person name="Hyatt P.D."/>
            <person name="Larimer F."/>
            <person name="Detter C."/>
            <person name="Doggett N."/>
            <person name="Glavina T."/>
            <person name="Hawkins T."/>
            <person name="Richardson P."/>
            <person name="Lucas S."/>
            <person name="Kohara Y."/>
            <person name="Levine M."/>
            <person name="Satoh N."/>
            <person name="Rokhsar D.S."/>
        </authorList>
    </citation>
    <scope>NUCLEOTIDE SEQUENCE [LARGE SCALE GENOMIC DNA]</scope>
</reference>
<evidence type="ECO:0000313" key="1">
    <source>
        <dbReference type="Ensembl" id="ENSCINP00000032886.1"/>
    </source>
</evidence>
<keyword evidence="2" id="KW-1185">Reference proteome</keyword>
<dbReference type="AlphaFoldDB" id="H2XTA2"/>
<proteinExistence type="predicted"/>
<dbReference type="Proteomes" id="UP000008144">
    <property type="component" value="Unassembled WGS sequence"/>
</dbReference>
<organism evidence="1 2">
    <name type="scientific">Ciona intestinalis</name>
    <name type="common">Transparent sea squirt</name>
    <name type="synonym">Ascidia intestinalis</name>
    <dbReference type="NCBI Taxonomy" id="7719"/>
    <lineage>
        <taxon>Eukaryota</taxon>
        <taxon>Metazoa</taxon>
        <taxon>Chordata</taxon>
        <taxon>Tunicata</taxon>
        <taxon>Ascidiacea</taxon>
        <taxon>Phlebobranchia</taxon>
        <taxon>Cionidae</taxon>
        <taxon>Ciona</taxon>
    </lineage>
</organism>
<reference evidence="1" key="2">
    <citation type="submission" date="2025-08" db="UniProtKB">
        <authorList>
            <consortium name="Ensembl"/>
        </authorList>
    </citation>
    <scope>IDENTIFICATION</scope>
</reference>
<reference evidence="1" key="3">
    <citation type="submission" date="2025-09" db="UniProtKB">
        <authorList>
            <consortium name="Ensembl"/>
        </authorList>
    </citation>
    <scope>IDENTIFICATION</scope>
</reference>